<dbReference type="EC" id="2.3.1.183" evidence="2"/>
<dbReference type="EMBL" id="JAVDPW010000010">
    <property type="protein sequence ID" value="MDR6293037.1"/>
    <property type="molecule type" value="Genomic_DNA"/>
</dbReference>
<evidence type="ECO:0000313" key="2">
    <source>
        <dbReference type="EMBL" id="MDR6293037.1"/>
    </source>
</evidence>
<sequence>MPLIRPSVPADLPAIQAIYAHHVLTGLASFEEIPPDVAELARRRLDVTGRGLPHLVAEVDGTVAGFAYAGPYRSRPAYGYSVENSIYVAADMTGRGIGRALLQRLIDLCAEAGARQMVAVIGDSANTASIGLHEAMGFACTGLLPSIGFKFGRWVDSVLMQRPLGEGDKTLPES</sequence>
<dbReference type="InterPro" id="IPR000182">
    <property type="entry name" value="GNAT_dom"/>
</dbReference>
<dbReference type="SUPFAM" id="SSF55729">
    <property type="entry name" value="Acyl-CoA N-acyltransferases (Nat)"/>
    <property type="match status" value="1"/>
</dbReference>
<comment type="caution">
    <text evidence="2">The sequence shown here is derived from an EMBL/GenBank/DDBJ whole genome shotgun (WGS) entry which is preliminary data.</text>
</comment>
<feature type="domain" description="N-acetyltransferase" evidence="1">
    <location>
        <begin position="2"/>
        <end position="165"/>
    </location>
</feature>
<dbReference type="InterPro" id="IPR016181">
    <property type="entry name" value="Acyl_CoA_acyltransferase"/>
</dbReference>
<keyword evidence="3" id="KW-1185">Reference proteome</keyword>
<evidence type="ECO:0000313" key="3">
    <source>
        <dbReference type="Proteomes" id="UP001262410"/>
    </source>
</evidence>
<organism evidence="2 3">
    <name type="scientific">Inquilinus ginsengisoli</name>
    <dbReference type="NCBI Taxonomy" id="363840"/>
    <lineage>
        <taxon>Bacteria</taxon>
        <taxon>Pseudomonadati</taxon>
        <taxon>Pseudomonadota</taxon>
        <taxon>Alphaproteobacteria</taxon>
        <taxon>Rhodospirillales</taxon>
        <taxon>Rhodospirillaceae</taxon>
        <taxon>Inquilinus</taxon>
    </lineage>
</organism>
<dbReference type="Gene3D" id="3.40.630.30">
    <property type="match status" value="1"/>
</dbReference>
<dbReference type="PROSITE" id="PS51186">
    <property type="entry name" value="GNAT"/>
    <property type="match status" value="1"/>
</dbReference>
<dbReference type="GO" id="GO:0102971">
    <property type="term" value="F:phosphinothricin N-acetyltransferase activity"/>
    <property type="evidence" value="ECO:0007669"/>
    <property type="project" value="UniProtKB-EC"/>
</dbReference>
<gene>
    <name evidence="2" type="ORF">E9232_005582</name>
</gene>
<dbReference type="RefSeq" id="WP_309799646.1">
    <property type="nucleotide sequence ID" value="NZ_JAVDPW010000010.1"/>
</dbReference>
<dbReference type="PANTHER" id="PTHR43072:SF8">
    <property type="entry name" value="ACYLTRANSFERASE FABY-RELATED"/>
    <property type="match status" value="1"/>
</dbReference>
<dbReference type="CDD" id="cd04301">
    <property type="entry name" value="NAT_SF"/>
    <property type="match status" value="1"/>
</dbReference>
<evidence type="ECO:0000259" key="1">
    <source>
        <dbReference type="PROSITE" id="PS51186"/>
    </source>
</evidence>
<protein>
    <submittedName>
        <fullName evidence="2">Phosphinothricin acetyltransferase</fullName>
        <ecNumber evidence="2">2.3.1.183</ecNumber>
    </submittedName>
</protein>
<name>A0ABU1JXM4_9PROT</name>
<dbReference type="Pfam" id="PF00583">
    <property type="entry name" value="Acetyltransf_1"/>
    <property type="match status" value="1"/>
</dbReference>
<dbReference type="Proteomes" id="UP001262410">
    <property type="component" value="Unassembled WGS sequence"/>
</dbReference>
<keyword evidence="2" id="KW-0012">Acyltransferase</keyword>
<keyword evidence="2" id="KW-0808">Transferase</keyword>
<accession>A0ABU1JXM4</accession>
<proteinExistence type="predicted"/>
<dbReference type="PANTHER" id="PTHR43072">
    <property type="entry name" value="N-ACETYLTRANSFERASE"/>
    <property type="match status" value="1"/>
</dbReference>
<reference evidence="2 3" key="1">
    <citation type="submission" date="2023-07" db="EMBL/GenBank/DDBJ databases">
        <title>Sorghum-associated microbial communities from plants grown in Nebraska, USA.</title>
        <authorList>
            <person name="Schachtman D."/>
        </authorList>
    </citation>
    <scope>NUCLEOTIDE SEQUENCE [LARGE SCALE GENOMIC DNA]</scope>
    <source>
        <strain evidence="2 3">584</strain>
    </source>
</reference>